<dbReference type="InterPro" id="IPR050862">
    <property type="entry name" value="RdRp_reductase_class-2"/>
</dbReference>
<accession>A0A382S7P7</accession>
<feature type="non-terminal residue" evidence="6">
    <location>
        <position position="314"/>
    </location>
</feature>
<evidence type="ECO:0000256" key="3">
    <source>
        <dbReference type="ARBA" id="ARBA00023002"/>
    </source>
</evidence>
<feature type="domain" description="Ribonucleotide reductase large subunit C-terminal" evidence="5">
    <location>
        <begin position="37"/>
        <end position="314"/>
    </location>
</feature>
<proteinExistence type="predicted"/>
<name>A0A382S7P7_9ZZZZ</name>
<dbReference type="SUPFAM" id="SSF51998">
    <property type="entry name" value="PFL-like glycyl radical enzymes"/>
    <property type="match status" value="1"/>
</dbReference>
<feature type="non-terminal residue" evidence="6">
    <location>
        <position position="1"/>
    </location>
</feature>
<dbReference type="Gene3D" id="3.20.70.20">
    <property type="match status" value="1"/>
</dbReference>
<dbReference type="GO" id="GO:0004748">
    <property type="term" value="F:ribonucleoside-diphosphate reductase activity, thioredoxin disulfide as acceptor"/>
    <property type="evidence" value="ECO:0007669"/>
    <property type="project" value="TreeGrafter"/>
</dbReference>
<keyword evidence="2" id="KW-0846">Cobalamin</keyword>
<dbReference type="EMBL" id="UINC01126621">
    <property type="protein sequence ID" value="SVD05217.1"/>
    <property type="molecule type" value="Genomic_DNA"/>
</dbReference>
<evidence type="ECO:0000256" key="1">
    <source>
        <dbReference type="ARBA" id="ARBA00001922"/>
    </source>
</evidence>
<sequence>AIREQVSESFDNILFDYFIPGGRILAGAGQKGLTLQNCFVLPAPDDSRGGIMDSVKEMAETHSRGGGVGLNLSSLRPRHSKVIGVNGSSSGAVSWGKMFNLSTGLIEQGGSRRGATMLMMDVWHPDIMEFITAKQQAGEFENSNMSVCITDDFMTALATDEDWDLIFPDTTDPEYDAFWDGDIRRWIDIGKEIVVHDTVKASAIWNSIITSAWASAEPGLHFIDRSNKMSNSWYFARLQATNPCGEQPLEAYGVCTLGALNLAKFVDEDRDVLWNKLRYVVRAAVRLLDNVIDANEYHFPEIDDNHRGNRRIGL</sequence>
<evidence type="ECO:0000313" key="6">
    <source>
        <dbReference type="EMBL" id="SVD05217.1"/>
    </source>
</evidence>
<keyword evidence="3" id="KW-0560">Oxidoreductase</keyword>
<protein>
    <recommendedName>
        <fullName evidence="5">Ribonucleotide reductase large subunit C-terminal domain-containing protein</fullName>
    </recommendedName>
</protein>
<dbReference type="InterPro" id="IPR000788">
    <property type="entry name" value="RNR_lg_C"/>
</dbReference>
<evidence type="ECO:0000256" key="2">
    <source>
        <dbReference type="ARBA" id="ARBA00022628"/>
    </source>
</evidence>
<comment type="cofactor">
    <cofactor evidence="1">
        <name>adenosylcob(III)alamin</name>
        <dbReference type="ChEBI" id="CHEBI:18408"/>
    </cofactor>
</comment>
<keyword evidence="4" id="KW-0170">Cobalt</keyword>
<gene>
    <name evidence="6" type="ORF">METZ01_LOCUS358071</name>
</gene>
<dbReference type="PANTHER" id="PTHR43371">
    <property type="entry name" value="VITAMIN B12-DEPENDENT RIBONUCLEOTIDE REDUCTASE"/>
    <property type="match status" value="1"/>
</dbReference>
<dbReference type="GO" id="GO:0031419">
    <property type="term" value="F:cobalamin binding"/>
    <property type="evidence" value="ECO:0007669"/>
    <property type="project" value="UniProtKB-KW"/>
</dbReference>
<evidence type="ECO:0000259" key="5">
    <source>
        <dbReference type="Pfam" id="PF02867"/>
    </source>
</evidence>
<organism evidence="6">
    <name type="scientific">marine metagenome</name>
    <dbReference type="NCBI Taxonomy" id="408172"/>
    <lineage>
        <taxon>unclassified sequences</taxon>
        <taxon>metagenomes</taxon>
        <taxon>ecological metagenomes</taxon>
    </lineage>
</organism>
<evidence type="ECO:0000256" key="4">
    <source>
        <dbReference type="ARBA" id="ARBA00023285"/>
    </source>
</evidence>
<dbReference type="PANTHER" id="PTHR43371:SF1">
    <property type="entry name" value="RIBONUCLEOSIDE-DIPHOSPHATE REDUCTASE"/>
    <property type="match status" value="1"/>
</dbReference>
<dbReference type="PRINTS" id="PR01183">
    <property type="entry name" value="RIBORDTASEM1"/>
</dbReference>
<dbReference type="Pfam" id="PF02867">
    <property type="entry name" value="Ribonuc_red_lgC"/>
    <property type="match status" value="1"/>
</dbReference>
<dbReference type="AlphaFoldDB" id="A0A382S7P7"/>
<reference evidence="6" key="1">
    <citation type="submission" date="2018-05" db="EMBL/GenBank/DDBJ databases">
        <authorList>
            <person name="Lanie J.A."/>
            <person name="Ng W.-L."/>
            <person name="Kazmierczak K.M."/>
            <person name="Andrzejewski T.M."/>
            <person name="Davidsen T.M."/>
            <person name="Wayne K.J."/>
            <person name="Tettelin H."/>
            <person name="Glass J.I."/>
            <person name="Rusch D."/>
            <person name="Podicherti R."/>
            <person name="Tsui H.-C.T."/>
            <person name="Winkler M.E."/>
        </authorList>
    </citation>
    <scope>NUCLEOTIDE SEQUENCE</scope>
</reference>